<evidence type="ECO:0000259" key="1">
    <source>
        <dbReference type="PROSITE" id="PS01124"/>
    </source>
</evidence>
<dbReference type="RefSeq" id="WP_062860662.1">
    <property type="nucleotide sequence ID" value="NZ_CP014869.1"/>
</dbReference>
<dbReference type="SMART" id="SM00342">
    <property type="entry name" value="HTH_ARAC"/>
    <property type="match status" value="1"/>
</dbReference>
<organism evidence="2 3">
    <name type="scientific">Brevibacterium linens</name>
    <dbReference type="NCBI Taxonomy" id="1703"/>
    <lineage>
        <taxon>Bacteria</taxon>
        <taxon>Bacillati</taxon>
        <taxon>Actinomycetota</taxon>
        <taxon>Actinomycetes</taxon>
        <taxon>Micrococcales</taxon>
        <taxon>Brevibacteriaceae</taxon>
        <taxon>Brevibacterium</taxon>
    </lineage>
</organism>
<name>A0A144M8U7_BRELN</name>
<dbReference type="InterPro" id="IPR018060">
    <property type="entry name" value="HTH_AraC"/>
</dbReference>
<dbReference type="GO" id="GO:0003700">
    <property type="term" value="F:DNA-binding transcription factor activity"/>
    <property type="evidence" value="ECO:0007669"/>
    <property type="project" value="InterPro"/>
</dbReference>
<dbReference type="PROSITE" id="PS01124">
    <property type="entry name" value="HTH_ARAC_FAMILY_2"/>
    <property type="match status" value="1"/>
</dbReference>
<accession>A0A144M8U7</accession>
<dbReference type="EMBL" id="CP014869">
    <property type="protein sequence ID" value="AMT92796.1"/>
    <property type="molecule type" value="Genomic_DNA"/>
</dbReference>
<protein>
    <recommendedName>
        <fullName evidence="1">HTH araC/xylS-type domain-containing protein</fullName>
    </recommendedName>
</protein>
<dbReference type="Proteomes" id="UP000075950">
    <property type="component" value="Chromosome"/>
</dbReference>
<evidence type="ECO:0000313" key="2">
    <source>
        <dbReference type="EMBL" id="AMT92796.1"/>
    </source>
</evidence>
<gene>
    <name evidence="2" type="ORF">A2T55_02450</name>
</gene>
<evidence type="ECO:0000313" key="3">
    <source>
        <dbReference type="Proteomes" id="UP000075950"/>
    </source>
</evidence>
<feature type="domain" description="HTH araC/xylS-type" evidence="1">
    <location>
        <begin position="160"/>
        <end position="249"/>
    </location>
</feature>
<dbReference type="GO" id="GO:0043565">
    <property type="term" value="F:sequence-specific DNA binding"/>
    <property type="evidence" value="ECO:0007669"/>
    <property type="project" value="InterPro"/>
</dbReference>
<sequence>MYRETRIPRLRASLWISVPDKAHSLAEATDPVCRNPAFGSDAAPAPAPSLIAPDGCMDLIVIDSQILIAGADSTARMFHGSAAPTVGLRFDSGVLPQLLTTSAGELADRVTPLDAVIGGRHARGGGVGEGGGASVTGAARVLLDTAGGLMDRALLDPRPMSLARALDVRSSSPAQTVTEAAAEFAYSPRQLRRLSAEWFGYGPKHLAKILRWQAARDLIESGRSRTAAAAEVGYADAAHLRRDERSLIG</sequence>
<dbReference type="AlphaFoldDB" id="A0A144M8U7"/>
<dbReference type="Pfam" id="PF12833">
    <property type="entry name" value="HTH_18"/>
    <property type="match status" value="1"/>
</dbReference>
<proteinExistence type="predicted"/>
<dbReference type="Gene3D" id="1.10.10.60">
    <property type="entry name" value="Homeodomain-like"/>
    <property type="match status" value="1"/>
</dbReference>
<reference evidence="3" key="1">
    <citation type="submission" date="2016-03" db="EMBL/GenBank/DDBJ databases">
        <authorList>
            <person name="Ploux O."/>
        </authorList>
    </citation>
    <scope>NUCLEOTIDE SEQUENCE [LARGE SCALE GENOMIC DNA]</scope>
    <source>
        <strain evidence="3">BS258</strain>
    </source>
</reference>
<dbReference type="KEGG" id="bly:A2T55_02450"/>